<dbReference type="PANTHER" id="PTHR48081">
    <property type="entry name" value="AB HYDROLASE SUPERFAMILY PROTEIN C4A8.06C"/>
    <property type="match status" value="1"/>
</dbReference>
<dbReference type="PANTHER" id="PTHR48081:SF8">
    <property type="entry name" value="ALPHA_BETA HYDROLASE FOLD-3 DOMAIN-CONTAINING PROTEIN-RELATED"/>
    <property type="match status" value="1"/>
</dbReference>
<dbReference type="InterPro" id="IPR050300">
    <property type="entry name" value="GDXG_lipolytic_enzyme"/>
</dbReference>
<protein>
    <submittedName>
        <fullName evidence="3">Acetyl esterase</fullName>
    </submittedName>
</protein>
<proteinExistence type="predicted"/>
<dbReference type="GO" id="GO:0016787">
    <property type="term" value="F:hydrolase activity"/>
    <property type="evidence" value="ECO:0007669"/>
    <property type="project" value="UniProtKB-KW"/>
</dbReference>
<dbReference type="RefSeq" id="WP_091837810.1">
    <property type="nucleotide sequence ID" value="NZ_FPAA01000009.1"/>
</dbReference>
<organism evidence="3 4">
    <name type="scientific">Marininema halotolerans</name>
    <dbReference type="NCBI Taxonomy" id="1155944"/>
    <lineage>
        <taxon>Bacteria</taxon>
        <taxon>Bacillati</taxon>
        <taxon>Bacillota</taxon>
        <taxon>Bacilli</taxon>
        <taxon>Bacillales</taxon>
        <taxon>Thermoactinomycetaceae</taxon>
        <taxon>Marininema</taxon>
    </lineage>
</organism>
<evidence type="ECO:0000313" key="3">
    <source>
        <dbReference type="EMBL" id="SFS84769.1"/>
    </source>
</evidence>
<dbReference type="OrthoDB" id="9815425at2"/>
<dbReference type="Proteomes" id="UP000198660">
    <property type="component" value="Unassembled WGS sequence"/>
</dbReference>
<dbReference type="Gene3D" id="3.40.50.1820">
    <property type="entry name" value="alpha/beta hydrolase"/>
    <property type="match status" value="1"/>
</dbReference>
<reference evidence="4" key="1">
    <citation type="submission" date="2016-10" db="EMBL/GenBank/DDBJ databases">
        <authorList>
            <person name="Varghese N."/>
            <person name="Submissions S."/>
        </authorList>
    </citation>
    <scope>NUCLEOTIDE SEQUENCE [LARGE SCALE GENOMIC DNA]</scope>
    <source>
        <strain evidence="4">DSM 45789</strain>
    </source>
</reference>
<name>A0A1I6T6B2_9BACL</name>
<dbReference type="Pfam" id="PF07859">
    <property type="entry name" value="Abhydrolase_3"/>
    <property type="match status" value="1"/>
</dbReference>
<dbReference type="AlphaFoldDB" id="A0A1I6T6B2"/>
<evidence type="ECO:0000259" key="2">
    <source>
        <dbReference type="Pfam" id="PF07859"/>
    </source>
</evidence>
<evidence type="ECO:0000256" key="1">
    <source>
        <dbReference type="ARBA" id="ARBA00022801"/>
    </source>
</evidence>
<keyword evidence="4" id="KW-1185">Reference proteome</keyword>
<feature type="domain" description="Alpha/beta hydrolase fold-3" evidence="2">
    <location>
        <begin position="84"/>
        <end position="288"/>
    </location>
</feature>
<keyword evidence="1" id="KW-0378">Hydrolase</keyword>
<dbReference type="InterPro" id="IPR013094">
    <property type="entry name" value="AB_hydrolase_3"/>
</dbReference>
<accession>A0A1I6T6B2</accession>
<dbReference type="SUPFAM" id="SSF53474">
    <property type="entry name" value="alpha/beta-Hydrolases"/>
    <property type="match status" value="1"/>
</dbReference>
<sequence length="320" mass="36307">MVDKDIQDLLKEIGIEMKQLNHPSLTDLTPEQCRHFYLEGLKFFKTEKIKIAHVINRTIEHDGYAIPIRIYAPETEGEKLPILTYFHGGGWLFGDLEKDDNLCRMFVKECNVIVVSIDYRLSPEWKYPTPLKDAITSVKWIFENAIALGGNPDRIFLCGESSGGNLAAATCLKLRDEGHKLPMGQLLICPALNCNFETASYNAGYAYNLTKEKMQWFWNHYLESPDHGYDPYASPLLVDDAKGLPQTMIVTAELDPLRDEGAAYAQKLKGSNVPVTYLCFKTMVHSFLHMHARSPKAKEGLNTILHHLRIMIDAKPLPVR</sequence>
<dbReference type="InterPro" id="IPR029058">
    <property type="entry name" value="AB_hydrolase_fold"/>
</dbReference>
<gene>
    <name evidence="3" type="ORF">SAMN05444972_10949</name>
</gene>
<dbReference type="EMBL" id="FPAA01000009">
    <property type="protein sequence ID" value="SFS84769.1"/>
    <property type="molecule type" value="Genomic_DNA"/>
</dbReference>
<evidence type="ECO:0000313" key="4">
    <source>
        <dbReference type="Proteomes" id="UP000198660"/>
    </source>
</evidence>